<evidence type="ECO:0000256" key="1">
    <source>
        <dbReference type="ARBA" id="ARBA00000085"/>
    </source>
</evidence>
<feature type="transmembrane region" description="Helical" evidence="9">
    <location>
        <begin position="181"/>
        <end position="202"/>
    </location>
</feature>
<dbReference type="Pfam" id="PF02518">
    <property type="entry name" value="HATPase_c"/>
    <property type="match status" value="1"/>
</dbReference>
<dbReference type="PRINTS" id="PR00344">
    <property type="entry name" value="BCTRLSENSOR"/>
</dbReference>
<dbReference type="SUPFAM" id="SSF55874">
    <property type="entry name" value="ATPase domain of HSP90 chaperone/DNA topoisomerase II/histidine kinase"/>
    <property type="match status" value="1"/>
</dbReference>
<keyword evidence="12" id="KW-1185">Reference proteome</keyword>
<keyword evidence="9" id="KW-1133">Transmembrane helix</keyword>
<dbReference type="SMART" id="SM00387">
    <property type="entry name" value="HATPase_c"/>
    <property type="match status" value="1"/>
</dbReference>
<dbReference type="InterPro" id="IPR005467">
    <property type="entry name" value="His_kinase_dom"/>
</dbReference>
<protein>
    <recommendedName>
        <fullName evidence="2">histidine kinase</fullName>
        <ecNumber evidence="2">2.7.13.3</ecNumber>
    </recommendedName>
</protein>
<evidence type="ECO:0000256" key="9">
    <source>
        <dbReference type="SAM" id="Phobius"/>
    </source>
</evidence>
<feature type="transmembrane region" description="Helical" evidence="9">
    <location>
        <begin position="39"/>
        <end position="58"/>
    </location>
</feature>
<dbReference type="CDD" id="cd00082">
    <property type="entry name" value="HisKA"/>
    <property type="match status" value="1"/>
</dbReference>
<dbReference type="InterPro" id="IPR003594">
    <property type="entry name" value="HATPase_dom"/>
</dbReference>
<dbReference type="InterPro" id="IPR036890">
    <property type="entry name" value="HATPase_C_sf"/>
</dbReference>
<dbReference type="InterPro" id="IPR013656">
    <property type="entry name" value="PAS_4"/>
</dbReference>
<keyword evidence="5 11" id="KW-0418">Kinase</keyword>
<feature type="region of interest" description="Disordered" evidence="8">
    <location>
        <begin position="512"/>
        <end position="533"/>
    </location>
</feature>
<feature type="compositionally biased region" description="Basic and acidic residues" evidence="8">
    <location>
        <begin position="512"/>
        <end position="528"/>
    </location>
</feature>
<feature type="transmembrane region" description="Helical" evidence="9">
    <location>
        <begin position="147"/>
        <end position="169"/>
    </location>
</feature>
<comment type="catalytic activity">
    <reaction evidence="1">
        <text>ATP + protein L-histidine = ADP + protein N-phospho-L-histidine.</text>
        <dbReference type="EC" id="2.7.13.3"/>
    </reaction>
</comment>
<keyword evidence="9" id="KW-0812">Transmembrane</keyword>
<keyword evidence="3" id="KW-0597">Phosphoprotein</keyword>
<dbReference type="Pfam" id="PF16927">
    <property type="entry name" value="HisKA_7TM"/>
    <property type="match status" value="1"/>
</dbReference>
<dbReference type="Pfam" id="PF00512">
    <property type="entry name" value="HisKA"/>
    <property type="match status" value="1"/>
</dbReference>
<dbReference type="InterPro" id="IPR036097">
    <property type="entry name" value="HisK_dim/P_sf"/>
</dbReference>
<proteinExistence type="predicted"/>
<dbReference type="PANTHER" id="PTHR43711">
    <property type="entry name" value="TWO-COMPONENT HISTIDINE KINASE"/>
    <property type="match status" value="1"/>
</dbReference>
<dbReference type="GeneID" id="81126330"/>
<feature type="transmembrane region" description="Helical" evidence="9">
    <location>
        <begin position="98"/>
        <end position="116"/>
    </location>
</feature>
<dbReference type="SMART" id="SM00388">
    <property type="entry name" value="HisKA"/>
    <property type="match status" value="1"/>
</dbReference>
<keyword evidence="6" id="KW-0902">Two-component regulatory system</keyword>
<keyword evidence="4" id="KW-0808">Transferase</keyword>
<feature type="domain" description="Histidine kinase" evidence="10">
    <location>
        <begin position="370"/>
        <end position="599"/>
    </location>
</feature>
<sequence>MNVATVGYGLLLAASTAAAAASAATATRYRDRPGGRWFVAVAVCVTVWAATETVSVVADGRGVLLAAQRASYVAISVVPVLWVALATAYTGWGPTVTRRRLAALLVVPAATLVVSLTNGSHELLWTVHGVTTAGGVAGLDVDLGPWFWVHAGYSYLLVAAGSAVFLRWAARANAAYRVQTWSVVTALALPLVANATHVAGVSPAGVDVTPVFFAATCVFLLSGLYRYRLLDVTPVARDRVVEEIHEAVLVVDERDRVVDANPAAVEAITGPDPLGEALGDVFAPAAADRVAALREGETTITDDRGDETRHYRLRVSDLSDGPTGGRVVIVHDVTAAERRRERLAEETAALSRRTAELERQNQRLDRFASIVSHDLRNPLNVAAGWTGILAEGDVDDRAVRRIAEAHDRMDDLIDDTLTLVRQGGVPEVEPVSLAALATEAARSVDADVDLVVDTERTVFADRDRALRALENLVRNSVDHGADGDRVTVTVGDLPAADGCERPDAHDGCDLPEAHDGECPDADPDRGDDPPGADAAAGFYVGDDGAGFPASDRETLFEYGRSSGGGTGLGLAIVADVAEAHGWTVRATDADDGGARVEFRGVGTVDPE</sequence>
<dbReference type="GO" id="GO:0004673">
    <property type="term" value="F:protein histidine kinase activity"/>
    <property type="evidence" value="ECO:0007669"/>
    <property type="project" value="UniProtKB-EC"/>
</dbReference>
<evidence type="ECO:0000313" key="12">
    <source>
        <dbReference type="Proteomes" id="UP001596461"/>
    </source>
</evidence>
<feature type="transmembrane region" description="Helical" evidence="9">
    <location>
        <begin position="208"/>
        <end position="227"/>
    </location>
</feature>
<keyword evidence="9" id="KW-0472">Membrane</keyword>
<evidence type="ECO:0000256" key="5">
    <source>
        <dbReference type="ARBA" id="ARBA00022777"/>
    </source>
</evidence>
<organism evidence="11 12">
    <name type="scientific">Halobaculum lipolyticum</name>
    <dbReference type="NCBI Taxonomy" id="3032001"/>
    <lineage>
        <taxon>Archaea</taxon>
        <taxon>Methanobacteriati</taxon>
        <taxon>Methanobacteriota</taxon>
        <taxon>Stenosarchaea group</taxon>
        <taxon>Halobacteria</taxon>
        <taxon>Halobacteriales</taxon>
        <taxon>Haloferacaceae</taxon>
        <taxon>Halobaculum</taxon>
    </lineage>
</organism>
<evidence type="ECO:0000259" key="10">
    <source>
        <dbReference type="PROSITE" id="PS50109"/>
    </source>
</evidence>
<keyword evidence="7" id="KW-0175">Coiled coil</keyword>
<dbReference type="EMBL" id="JBHTAH010000001">
    <property type="protein sequence ID" value="MFC7068451.1"/>
    <property type="molecule type" value="Genomic_DNA"/>
</dbReference>
<dbReference type="InterPro" id="IPR003661">
    <property type="entry name" value="HisK_dim/P_dom"/>
</dbReference>
<feature type="coiled-coil region" evidence="7">
    <location>
        <begin position="333"/>
        <end position="360"/>
    </location>
</feature>
<dbReference type="AlphaFoldDB" id="A0ABD5W554"/>
<dbReference type="Gene3D" id="1.10.287.130">
    <property type="match status" value="1"/>
</dbReference>
<evidence type="ECO:0000313" key="11">
    <source>
        <dbReference type="EMBL" id="MFC7068451.1"/>
    </source>
</evidence>
<evidence type="ECO:0000256" key="8">
    <source>
        <dbReference type="SAM" id="MobiDB-lite"/>
    </source>
</evidence>
<dbReference type="RefSeq" id="WP_284031435.1">
    <property type="nucleotide sequence ID" value="NZ_CP126154.1"/>
</dbReference>
<evidence type="ECO:0000256" key="7">
    <source>
        <dbReference type="SAM" id="Coils"/>
    </source>
</evidence>
<gene>
    <name evidence="11" type="ORF">ACFQL9_02265</name>
</gene>
<dbReference type="PROSITE" id="PS50109">
    <property type="entry name" value="HIS_KIN"/>
    <property type="match status" value="1"/>
</dbReference>
<dbReference type="GO" id="GO:0000160">
    <property type="term" value="P:phosphorelay signal transduction system"/>
    <property type="evidence" value="ECO:0007669"/>
    <property type="project" value="UniProtKB-KW"/>
</dbReference>
<dbReference type="InterPro" id="IPR004358">
    <property type="entry name" value="Sig_transdc_His_kin-like_C"/>
</dbReference>
<accession>A0ABD5W554</accession>
<evidence type="ECO:0000256" key="2">
    <source>
        <dbReference type="ARBA" id="ARBA00012438"/>
    </source>
</evidence>
<dbReference type="Gene3D" id="3.30.450.20">
    <property type="entry name" value="PAS domain"/>
    <property type="match status" value="1"/>
</dbReference>
<evidence type="ECO:0000256" key="6">
    <source>
        <dbReference type="ARBA" id="ARBA00023012"/>
    </source>
</evidence>
<dbReference type="EC" id="2.7.13.3" evidence="2"/>
<dbReference type="SUPFAM" id="SSF47384">
    <property type="entry name" value="Homodimeric domain of signal transducing histidine kinase"/>
    <property type="match status" value="1"/>
</dbReference>
<evidence type="ECO:0000256" key="4">
    <source>
        <dbReference type="ARBA" id="ARBA00022679"/>
    </source>
</evidence>
<comment type="caution">
    <text evidence="11">The sequence shown here is derived from an EMBL/GenBank/DDBJ whole genome shotgun (WGS) entry which is preliminary data.</text>
</comment>
<name>A0ABD5W554_9EURY</name>
<dbReference type="InterPro" id="IPR031621">
    <property type="entry name" value="HisKA_7TM"/>
</dbReference>
<dbReference type="Pfam" id="PF08448">
    <property type="entry name" value="PAS_4"/>
    <property type="match status" value="1"/>
</dbReference>
<dbReference type="Proteomes" id="UP001596461">
    <property type="component" value="Unassembled WGS sequence"/>
</dbReference>
<dbReference type="InterPro" id="IPR050736">
    <property type="entry name" value="Sensor_HK_Regulatory"/>
</dbReference>
<reference evidence="11 12" key="1">
    <citation type="journal article" date="2019" name="Int. J. Syst. Evol. Microbiol.">
        <title>The Global Catalogue of Microorganisms (GCM) 10K type strain sequencing project: providing services to taxonomists for standard genome sequencing and annotation.</title>
        <authorList>
            <consortium name="The Broad Institute Genomics Platform"/>
            <consortium name="The Broad Institute Genome Sequencing Center for Infectious Disease"/>
            <person name="Wu L."/>
            <person name="Ma J."/>
        </authorList>
    </citation>
    <scope>NUCLEOTIDE SEQUENCE [LARGE SCALE GENOMIC DNA]</scope>
    <source>
        <strain evidence="11 12">DT31</strain>
    </source>
</reference>
<feature type="transmembrane region" description="Helical" evidence="9">
    <location>
        <begin position="70"/>
        <end position="92"/>
    </location>
</feature>
<dbReference type="PANTHER" id="PTHR43711:SF1">
    <property type="entry name" value="HISTIDINE KINASE 1"/>
    <property type="match status" value="1"/>
</dbReference>
<evidence type="ECO:0000256" key="3">
    <source>
        <dbReference type="ARBA" id="ARBA00022553"/>
    </source>
</evidence>
<dbReference type="Gene3D" id="3.30.565.10">
    <property type="entry name" value="Histidine kinase-like ATPase, C-terminal domain"/>
    <property type="match status" value="1"/>
</dbReference>